<evidence type="ECO:0000313" key="3">
    <source>
        <dbReference type="Proteomes" id="UP000218796"/>
    </source>
</evidence>
<evidence type="ECO:0000313" key="2">
    <source>
        <dbReference type="EMBL" id="PAV96045.1"/>
    </source>
</evidence>
<sequence>MDFVVKKVLGLFFCVGCILLILAGYMLYSSMQFQKTALRAEGVVTEVRYERSSDSKGSYHPVVAFNTNQNKRIVFESSTGSSSYRGTEGNSIEVLYAADAPENAEINDALSQWIAPIILGGMGIVFAGIGFVPFLIMRVRSRQGARLLHEGVPIDAQIIGVELNQAIQFNGRSPYRIKSQWLDKNTNQLFVFYSDNIKFDPSSYIQSESITVYIDKNNPKKYHMDISLLPKIA</sequence>
<evidence type="ECO:0000256" key="1">
    <source>
        <dbReference type="SAM" id="Phobius"/>
    </source>
</evidence>
<dbReference type="AlphaFoldDB" id="A0A2A2MBF5"/>
<feature type="transmembrane region" description="Helical" evidence="1">
    <location>
        <begin position="9"/>
        <end position="28"/>
    </location>
</feature>
<dbReference type="Proteomes" id="UP000218796">
    <property type="component" value="Unassembled WGS sequence"/>
</dbReference>
<name>A0A2A2MBF5_9GAMM</name>
<dbReference type="EMBL" id="NQMS01000005">
    <property type="protein sequence ID" value="PAV96045.1"/>
    <property type="molecule type" value="Genomic_DNA"/>
</dbReference>
<protein>
    <submittedName>
        <fullName evidence="2">DUF3592 domain-containing protein</fullName>
    </submittedName>
</protein>
<accession>A0A2A2MBF5</accession>
<keyword evidence="1" id="KW-0812">Transmembrane</keyword>
<feature type="transmembrane region" description="Helical" evidence="1">
    <location>
        <begin position="113"/>
        <end position="136"/>
    </location>
</feature>
<keyword evidence="3" id="KW-1185">Reference proteome</keyword>
<dbReference type="OrthoDB" id="2242169at2"/>
<keyword evidence="1" id="KW-0472">Membrane</keyword>
<comment type="caution">
    <text evidence="2">The sequence shown here is derived from an EMBL/GenBank/DDBJ whole genome shotgun (WGS) entry which is preliminary data.</text>
</comment>
<proteinExistence type="predicted"/>
<reference evidence="2 3" key="1">
    <citation type="submission" date="2017-08" db="EMBL/GenBank/DDBJ databases">
        <title>Draft Genome Sequence of Hafnia alvei CITHA-6 Isolated from Raw Bovine Milk.</title>
        <authorList>
            <person name="Culligan E.P."/>
            <person name="Mcsweeney A."/>
            <person name="O'Doherty C."/>
            <person name="Gleeson E."/>
            <person name="O'Riordan D."/>
            <person name="Sleator R.D."/>
        </authorList>
    </citation>
    <scope>NUCLEOTIDE SEQUENCE [LARGE SCALE GENOMIC DNA]</scope>
    <source>
        <strain evidence="2 3">CITHA-6</strain>
    </source>
</reference>
<organism evidence="2 3">
    <name type="scientific">Hafnia paralvei</name>
    <dbReference type="NCBI Taxonomy" id="546367"/>
    <lineage>
        <taxon>Bacteria</taxon>
        <taxon>Pseudomonadati</taxon>
        <taxon>Pseudomonadota</taxon>
        <taxon>Gammaproteobacteria</taxon>
        <taxon>Enterobacterales</taxon>
        <taxon>Hafniaceae</taxon>
        <taxon>Hafnia</taxon>
    </lineage>
</organism>
<gene>
    <name evidence="2" type="ORF">CJD50_13580</name>
</gene>
<keyword evidence="1" id="KW-1133">Transmembrane helix</keyword>